<organism evidence="1 2">
    <name type="scientific">Thalassospira xiamenensis</name>
    <dbReference type="NCBI Taxonomy" id="220697"/>
    <lineage>
        <taxon>Bacteria</taxon>
        <taxon>Pseudomonadati</taxon>
        <taxon>Pseudomonadota</taxon>
        <taxon>Alphaproteobacteria</taxon>
        <taxon>Rhodospirillales</taxon>
        <taxon>Thalassospiraceae</taxon>
        <taxon>Thalassospira</taxon>
    </lineage>
</organism>
<evidence type="ECO:0000313" key="1">
    <source>
        <dbReference type="EMBL" id="SOC30345.1"/>
    </source>
</evidence>
<reference evidence="1 2" key="1">
    <citation type="submission" date="2017-08" db="EMBL/GenBank/DDBJ databases">
        <authorList>
            <person name="de Groot N.N."/>
        </authorList>
    </citation>
    <scope>NUCLEOTIDE SEQUENCE [LARGE SCALE GENOMIC DNA]</scope>
    <source>
        <strain evidence="1 2">USBA 78</strain>
    </source>
</reference>
<dbReference type="AlphaFoldDB" id="A0A285TXD4"/>
<dbReference type="RefSeq" id="WP_097053573.1">
    <property type="nucleotide sequence ID" value="NZ_OBMM01000009.1"/>
</dbReference>
<dbReference type="Proteomes" id="UP000219068">
    <property type="component" value="Unassembled WGS sequence"/>
</dbReference>
<gene>
    <name evidence="1" type="ORF">SAMN05428964_10913</name>
</gene>
<name>A0A285TXD4_9PROT</name>
<accession>A0A285TXD4</accession>
<proteinExistence type="predicted"/>
<sequence length="120" mass="14049">MSSQFQSWAEKFEDFLVSFEDYLKEFPAFGRHEKYLSRYRDSCPLVQAGERGNEPGQPFFMLDTSIMLLLDGRQRLSENQRKVRKNLLFKWEGLRRSVSAEGREAPMGLSYWSGVKKPSD</sequence>
<protein>
    <submittedName>
        <fullName evidence="1">Uncharacterized protein</fullName>
    </submittedName>
</protein>
<dbReference type="EMBL" id="OBMM01000009">
    <property type="protein sequence ID" value="SOC30345.1"/>
    <property type="molecule type" value="Genomic_DNA"/>
</dbReference>
<evidence type="ECO:0000313" key="2">
    <source>
        <dbReference type="Proteomes" id="UP000219068"/>
    </source>
</evidence>